<feature type="domain" description="Chromosomal replication initiator protein DnaA ATPAse" evidence="1">
    <location>
        <begin position="135"/>
        <end position="257"/>
    </location>
</feature>
<evidence type="ECO:0000313" key="3">
    <source>
        <dbReference type="Proteomes" id="UP000663970"/>
    </source>
</evidence>
<dbReference type="GO" id="GO:0005524">
    <property type="term" value="F:ATP binding"/>
    <property type="evidence" value="ECO:0007669"/>
    <property type="project" value="UniProtKB-KW"/>
</dbReference>
<evidence type="ECO:0000259" key="1">
    <source>
        <dbReference type="Pfam" id="PF00308"/>
    </source>
</evidence>
<dbReference type="InterPro" id="IPR013317">
    <property type="entry name" value="DnaA_dom"/>
</dbReference>
<dbReference type="Pfam" id="PF00308">
    <property type="entry name" value="Bac_DnaA"/>
    <property type="match status" value="1"/>
</dbReference>
<keyword evidence="2" id="KW-0547">Nucleotide-binding</keyword>
<protein>
    <submittedName>
        <fullName evidence="2">ATP-binding protein</fullName>
    </submittedName>
</protein>
<organism evidence="2 3">
    <name type="scientific">Halobacillus kuroshimensis</name>
    <dbReference type="NCBI Taxonomy" id="302481"/>
    <lineage>
        <taxon>Bacteria</taxon>
        <taxon>Bacillati</taxon>
        <taxon>Bacillota</taxon>
        <taxon>Bacilli</taxon>
        <taxon>Bacillales</taxon>
        <taxon>Bacillaceae</taxon>
        <taxon>Halobacillus</taxon>
    </lineage>
</organism>
<reference evidence="2 3" key="1">
    <citation type="submission" date="2020-12" db="EMBL/GenBank/DDBJ databases">
        <title>Oil enriched cultivation method for isolating marine PHA-producing bacteria.</title>
        <authorList>
            <person name="Zheng W."/>
            <person name="Yu S."/>
            <person name="Huang Y."/>
        </authorList>
    </citation>
    <scope>NUCLEOTIDE SEQUENCE [LARGE SCALE GENOMIC DNA]</scope>
    <source>
        <strain evidence="2 3">SY-2-6</strain>
    </source>
</reference>
<sequence length="299" mass="34435">MSSDKSKQQNAHGEEYKCQDCQDTGALLIKKEVERLDGKKVQQELFEPCHCAEKKKLQRRYKNSLIPDEFENASFKEYQRNTDVQKTLFNATVSYMNKIQSIISEKPELNSLGFIAEFGETTIREMKGEDRYTFKQQHNSFGLGKTHLQMALARYIMESVRVRDTHPDGTEAKHNRGCQVLCISDVTFMEELIQAKMSSDEGKKLQKLVNGACEVDVLVWDDLGKAKWSETKEGLYYQIINERWRHKRPIIFSSNEDQGTLSDKIGYAAASRLFGMTGEENLYEVEGPDYRLQRGKSNV</sequence>
<gene>
    <name evidence="2" type="ORF">JF544_16475</name>
</gene>
<comment type="caution">
    <text evidence="2">The sequence shown here is derived from an EMBL/GenBank/DDBJ whole genome shotgun (WGS) entry which is preliminary data.</text>
</comment>
<keyword evidence="3" id="KW-1185">Reference proteome</keyword>
<dbReference type="Gene3D" id="3.40.50.300">
    <property type="entry name" value="P-loop containing nucleotide triphosphate hydrolases"/>
    <property type="match status" value="1"/>
</dbReference>
<accession>A0ABS3DZS5</accession>
<proteinExistence type="predicted"/>
<dbReference type="EMBL" id="JAEKJY010000005">
    <property type="protein sequence ID" value="MBN8236855.1"/>
    <property type="molecule type" value="Genomic_DNA"/>
</dbReference>
<keyword evidence="2" id="KW-0067">ATP-binding</keyword>
<dbReference type="SUPFAM" id="SSF52540">
    <property type="entry name" value="P-loop containing nucleoside triphosphate hydrolases"/>
    <property type="match status" value="1"/>
</dbReference>
<dbReference type="InterPro" id="IPR027417">
    <property type="entry name" value="P-loop_NTPase"/>
</dbReference>
<dbReference type="PANTHER" id="PTHR30050:SF4">
    <property type="entry name" value="ATP-BINDING PROTEIN RV3427C IN INSERTION SEQUENCE-RELATED"/>
    <property type="match status" value="1"/>
</dbReference>
<evidence type="ECO:0000313" key="2">
    <source>
        <dbReference type="EMBL" id="MBN8236855.1"/>
    </source>
</evidence>
<dbReference type="PANTHER" id="PTHR30050">
    <property type="entry name" value="CHROMOSOMAL REPLICATION INITIATOR PROTEIN DNAA"/>
    <property type="match status" value="1"/>
</dbReference>
<name>A0ABS3DZS5_9BACI</name>
<dbReference type="Proteomes" id="UP000663970">
    <property type="component" value="Unassembled WGS sequence"/>
</dbReference>